<dbReference type="InterPro" id="IPR036412">
    <property type="entry name" value="HAD-like_sf"/>
</dbReference>
<keyword evidence="2" id="KW-0829">Tyrosine-protein kinase</keyword>
<evidence type="ECO:0000256" key="4">
    <source>
        <dbReference type="ARBA" id="ARBA00069527"/>
    </source>
</evidence>
<gene>
    <name evidence="7" type="ordered locus">BCG_2250</name>
</gene>
<reference evidence="7 8" key="1">
    <citation type="journal article" date="2007" name="Proc. Natl. Acad. Sci. U.S.A.">
        <title>Genome plasticity of BCG and impact on vaccine efficacy.</title>
        <authorList>
            <person name="Brosch R."/>
            <person name="Gordon S.V."/>
            <person name="Garnier T."/>
            <person name="Eiglmeier K."/>
            <person name="Frigui W."/>
            <person name="Valenti P."/>
            <person name="Dos Santos S."/>
            <person name="Duthoy S."/>
            <person name="Lacroix C."/>
            <person name="Garcia-Pelayo C."/>
            <person name="Inwald J.K."/>
            <person name="Golby P."/>
            <person name="Garcia J.N."/>
            <person name="Hewinson R.G."/>
            <person name="Behr M.A."/>
            <person name="Quail M.A."/>
            <person name="Churcher C."/>
            <person name="Barrell B.G."/>
            <person name="Parkhill J."/>
            <person name="Cole S.T."/>
        </authorList>
    </citation>
    <scope>NUCLEOTIDE SEQUENCE [LARGE SCALE GENOMIC DNA]</scope>
    <source>
        <strain evidence="8">BCG / Pasteur 1173P2</strain>
    </source>
</reference>
<organism evidence="7 8">
    <name type="scientific">Mycobacterium bovis (strain BCG / Pasteur 1173P2)</name>
    <dbReference type="NCBI Taxonomy" id="410289"/>
    <lineage>
        <taxon>Bacteria</taxon>
        <taxon>Bacillati</taxon>
        <taxon>Actinomycetota</taxon>
        <taxon>Actinomycetes</taxon>
        <taxon>Mycobacteriales</taxon>
        <taxon>Mycobacteriaceae</taxon>
        <taxon>Mycobacterium</taxon>
        <taxon>Mycobacterium tuberculosis complex</taxon>
    </lineage>
</organism>
<evidence type="ECO:0000256" key="5">
    <source>
        <dbReference type="ARBA" id="ARBA00080335"/>
    </source>
</evidence>
<dbReference type="KEGG" id="mbb:BCG_2250"/>
<evidence type="ECO:0000256" key="6">
    <source>
        <dbReference type="SAM" id="MobiDB-lite"/>
    </source>
</evidence>
<comment type="catalytic activity">
    <reaction evidence="3">
        <text>L-tyrosyl-[protein] + ATP = O-phospho-L-tyrosyl-[protein] + ADP + H(+)</text>
        <dbReference type="Rhea" id="RHEA:10596"/>
        <dbReference type="Rhea" id="RHEA-COMP:10136"/>
        <dbReference type="Rhea" id="RHEA-COMP:20101"/>
        <dbReference type="ChEBI" id="CHEBI:15378"/>
        <dbReference type="ChEBI" id="CHEBI:30616"/>
        <dbReference type="ChEBI" id="CHEBI:46858"/>
        <dbReference type="ChEBI" id="CHEBI:61978"/>
        <dbReference type="ChEBI" id="CHEBI:456216"/>
    </reaction>
    <physiologicalReaction direction="left-to-right" evidence="3">
        <dbReference type="Rhea" id="RHEA:10597"/>
    </physiologicalReaction>
</comment>
<feature type="compositionally biased region" description="Polar residues" evidence="6">
    <location>
        <begin position="23"/>
        <end position="60"/>
    </location>
</feature>
<dbReference type="AlphaFoldDB" id="A0A0H3MC25"/>
<keyword evidence="2" id="KW-0418">Kinase</keyword>
<dbReference type="Proteomes" id="UP000001472">
    <property type="component" value="Chromosome"/>
</dbReference>
<dbReference type="Gene3D" id="3.40.50.1000">
    <property type="entry name" value="HAD superfamily/HAD-like"/>
    <property type="match status" value="1"/>
</dbReference>
<proteinExistence type="inferred from homology"/>
<dbReference type="InterPro" id="IPR023214">
    <property type="entry name" value="HAD_sf"/>
</dbReference>
<dbReference type="InterPro" id="IPR041492">
    <property type="entry name" value="HAD_2"/>
</dbReference>
<dbReference type="PANTHER" id="PTHR43434">
    <property type="entry name" value="PHOSPHOGLYCOLATE PHOSPHATASE"/>
    <property type="match status" value="1"/>
</dbReference>
<dbReference type="CDD" id="cd04302">
    <property type="entry name" value="HAD_5NT"/>
    <property type="match status" value="1"/>
</dbReference>
<dbReference type="InterPro" id="IPR050155">
    <property type="entry name" value="HAD-like_hydrolase_sf"/>
</dbReference>
<evidence type="ECO:0000256" key="3">
    <source>
        <dbReference type="ARBA" id="ARBA00050405"/>
    </source>
</evidence>
<feature type="region of interest" description="Disordered" evidence="6">
    <location>
        <begin position="1"/>
        <end position="79"/>
    </location>
</feature>
<keyword evidence="2" id="KW-0808">Transferase</keyword>
<dbReference type="InterPro" id="IPR023198">
    <property type="entry name" value="PGP-like_dom2"/>
</dbReference>
<dbReference type="SUPFAM" id="SSF56784">
    <property type="entry name" value="HAD-like"/>
    <property type="match status" value="1"/>
</dbReference>
<dbReference type="SFLD" id="SFLDG01129">
    <property type="entry name" value="C1.5:_HAD__Beta-PGM__Phosphata"/>
    <property type="match status" value="1"/>
</dbReference>
<dbReference type="PANTHER" id="PTHR43434:SF20">
    <property type="entry name" value="5'-NUCLEOTIDASE"/>
    <property type="match status" value="1"/>
</dbReference>
<dbReference type="SFLD" id="SFLDS00003">
    <property type="entry name" value="Haloacid_Dehalogenase"/>
    <property type="match status" value="1"/>
</dbReference>
<sequence>MSSPRERRPASQAPRLSRRPPAHQTSRSSPDTTAPTGSGLSNRFVNDNGIVTDTTASGTNCPPPPRAAARRASSPGESPQLVIFDLDGTLTDSARGIVSSFRHALNHIGAPVPEGDLATHIVGPPMHETLRAMGLGESAEEAIVAYRADYSARGWAMNSLFDGIGPLLADLRTAGVRLAVATSKAEPTARRILRHFGIEQHFEVIAGASTDGSRGSKVDVLAHALAQLRPLPERLVMVGDRSHDVDGAAAHGIDTVVVGWGYGRADFIDKTSTTVVTHAATIDELREALGV</sequence>
<dbReference type="FunFam" id="3.40.50.1000:FF:000022">
    <property type="entry name" value="Phosphoglycolate phosphatase"/>
    <property type="match status" value="1"/>
</dbReference>
<dbReference type="SMR" id="A0A0H3MC25"/>
<protein>
    <recommendedName>
        <fullName evidence="4">Tyrosine-protein kinase PtkA</fullName>
    </recommendedName>
    <alternativeName>
        <fullName evidence="5">Protein tyrosine kinase A</fullName>
    </alternativeName>
</protein>
<dbReference type="EMBL" id="AM408590">
    <property type="protein sequence ID" value="CAL72238.1"/>
    <property type="molecule type" value="Genomic_DNA"/>
</dbReference>
<evidence type="ECO:0000313" key="7">
    <source>
        <dbReference type="EMBL" id="CAL72238.1"/>
    </source>
</evidence>
<evidence type="ECO:0000256" key="2">
    <source>
        <dbReference type="ARBA" id="ARBA00023137"/>
    </source>
</evidence>
<dbReference type="GO" id="GO:0005829">
    <property type="term" value="C:cytosol"/>
    <property type="evidence" value="ECO:0007669"/>
    <property type="project" value="TreeGrafter"/>
</dbReference>
<accession>A0A0H3MC25</accession>
<evidence type="ECO:0000256" key="1">
    <source>
        <dbReference type="ARBA" id="ARBA00006171"/>
    </source>
</evidence>
<name>A0A0H3MC25_MYCBP</name>
<dbReference type="Gene3D" id="1.10.150.240">
    <property type="entry name" value="Putative phosphatase, domain 2"/>
    <property type="match status" value="1"/>
</dbReference>
<comment type="similarity">
    <text evidence="1">Belongs to the HAD-like hydrolase superfamily. CbbY/CbbZ/Gph/YieH family.</text>
</comment>
<dbReference type="GO" id="GO:0004713">
    <property type="term" value="F:protein tyrosine kinase activity"/>
    <property type="evidence" value="ECO:0007669"/>
    <property type="project" value="UniProtKB-KW"/>
</dbReference>
<dbReference type="Pfam" id="PF13419">
    <property type="entry name" value="HAD_2"/>
    <property type="match status" value="1"/>
</dbReference>
<evidence type="ECO:0000313" key="8">
    <source>
        <dbReference type="Proteomes" id="UP000001472"/>
    </source>
</evidence>
<dbReference type="HOGENOM" id="CLU_045011_19_4_11"/>